<comment type="caution">
    <text evidence="5">The sequence shown here is derived from an EMBL/GenBank/DDBJ whole genome shotgun (WGS) entry which is preliminary data.</text>
</comment>
<feature type="binding site" evidence="3">
    <location>
        <position position="224"/>
    </location>
    <ligand>
        <name>a divalent metal cation</name>
        <dbReference type="ChEBI" id="CHEBI:60240"/>
        <label>2</label>
    </ligand>
</feature>
<evidence type="ECO:0000256" key="1">
    <source>
        <dbReference type="ARBA" id="ARBA00022723"/>
    </source>
</evidence>
<dbReference type="InterPro" id="IPR032466">
    <property type="entry name" value="Metal_Hydrolase"/>
</dbReference>
<keyword evidence="1 3" id="KW-0479">Metal-binding</keyword>
<comment type="similarity">
    <text evidence="4">Belongs to the metallo-dependent hydrolases superfamily. Phosphotriesterase family.</text>
</comment>
<dbReference type="GO" id="GO:0008270">
    <property type="term" value="F:zinc ion binding"/>
    <property type="evidence" value="ECO:0007669"/>
    <property type="project" value="InterPro"/>
</dbReference>
<keyword evidence="2" id="KW-0378">Hydrolase</keyword>
<feature type="binding site" evidence="3">
    <location>
        <position position="195"/>
    </location>
    <ligand>
        <name>a divalent metal cation</name>
        <dbReference type="ChEBI" id="CHEBI:60240"/>
        <label>2</label>
    </ligand>
</feature>
<dbReference type="SUPFAM" id="SSF51556">
    <property type="entry name" value="Metallo-dependent hydrolases"/>
    <property type="match status" value="1"/>
</dbReference>
<proteinExistence type="inferred from homology"/>
<reference evidence="5 6" key="1">
    <citation type="journal article" date="2017" name="ISME J.">
        <title>Energy and carbon metabolisms in a deep terrestrial subsurface fluid microbial community.</title>
        <authorList>
            <person name="Momper L."/>
            <person name="Jungbluth S.P."/>
            <person name="Lee M.D."/>
            <person name="Amend J.P."/>
        </authorList>
    </citation>
    <scope>NUCLEOTIDE SEQUENCE [LARGE SCALE GENOMIC DNA]</scope>
    <source>
        <strain evidence="5">SURF_17</strain>
    </source>
</reference>
<dbReference type="AlphaFoldDB" id="A0A419EP62"/>
<evidence type="ECO:0000256" key="4">
    <source>
        <dbReference type="PROSITE-ProRule" id="PRU00679"/>
    </source>
</evidence>
<comment type="caution">
    <text evidence="4">Lacks conserved residue(s) required for the propagation of feature annotation.</text>
</comment>
<sequence length="342" mass="37640">MNTRLGRIQTVLGLINPAELGFTQTHEHLLVALIPEALRADCGGEPMTLENIGYFRRNWLSNPDNLILDNEFVAIQELKRFKDSGGNAIVELTPIRAGREPEGLARISRATGVHIIMGASFYTAAFHPPEIETLSEGTIAETFASDITTGADGTTVKAGIIGEIGLDWPLHENEAKALRAAAMAQSETGAALNIHPGRDPQAPFDAIRIIKEAGGNPERTVMSHVERTLFSLDDMLRLAETGCYLEFDLFGQEASYYPIADIDMPNDATRVDYLIGLIKRGHRDKLLLSLDICHKTQLARYGGDGYNHILDNVLPIMRRKGMSDHDIEALTVRNPARMLAFV</sequence>
<evidence type="ECO:0000313" key="5">
    <source>
        <dbReference type="EMBL" id="RJP64698.1"/>
    </source>
</evidence>
<feature type="binding site" evidence="3">
    <location>
        <position position="28"/>
    </location>
    <ligand>
        <name>a divalent metal cation</name>
        <dbReference type="ChEBI" id="CHEBI:60240"/>
        <label>1</label>
    </ligand>
</feature>
<dbReference type="PANTHER" id="PTHR10819">
    <property type="entry name" value="PHOSPHOTRIESTERASE-RELATED"/>
    <property type="match status" value="1"/>
</dbReference>
<protein>
    <submittedName>
        <fullName evidence="5">Aryldialkylphosphatase</fullName>
    </submittedName>
</protein>
<evidence type="ECO:0000256" key="3">
    <source>
        <dbReference type="PIRSR" id="PIRSR601559-52"/>
    </source>
</evidence>
<dbReference type="PANTHER" id="PTHR10819:SF3">
    <property type="entry name" value="PHOSPHOTRIESTERASE-RELATED PROTEIN"/>
    <property type="match status" value="1"/>
</dbReference>
<organism evidence="5 6">
    <name type="scientific">Candidatus Abyssobacteria bacterium SURF_17</name>
    <dbReference type="NCBI Taxonomy" id="2093361"/>
    <lineage>
        <taxon>Bacteria</taxon>
        <taxon>Pseudomonadati</taxon>
        <taxon>Candidatus Hydrogenedentota</taxon>
        <taxon>Candidatus Abyssobacteria</taxon>
    </lineage>
</organism>
<dbReference type="EMBL" id="QZKI01000136">
    <property type="protein sequence ID" value="RJP64698.1"/>
    <property type="molecule type" value="Genomic_DNA"/>
</dbReference>
<accession>A0A419EP62</accession>
<dbReference type="PIRSF" id="PIRSF016839">
    <property type="entry name" value="PhP"/>
    <property type="match status" value="1"/>
</dbReference>
<feature type="binding site" evidence="3">
    <location>
        <position position="163"/>
    </location>
    <ligand>
        <name>a divalent metal cation</name>
        <dbReference type="ChEBI" id="CHEBI:60240"/>
        <label>2</label>
    </ligand>
</feature>
<dbReference type="Pfam" id="PF02126">
    <property type="entry name" value="PTE"/>
    <property type="match status" value="1"/>
</dbReference>
<evidence type="ECO:0000256" key="2">
    <source>
        <dbReference type="ARBA" id="ARBA00022801"/>
    </source>
</evidence>
<dbReference type="PROSITE" id="PS51347">
    <property type="entry name" value="PHOSPHOTRIESTERASE_2"/>
    <property type="match status" value="1"/>
</dbReference>
<feature type="binding site" evidence="3">
    <location>
        <position position="291"/>
    </location>
    <ligand>
        <name>a divalent metal cation</name>
        <dbReference type="ChEBI" id="CHEBI:60240"/>
        <label>1</label>
    </ligand>
</feature>
<evidence type="ECO:0000313" key="6">
    <source>
        <dbReference type="Proteomes" id="UP000285961"/>
    </source>
</evidence>
<dbReference type="Gene3D" id="3.20.20.140">
    <property type="entry name" value="Metal-dependent hydrolases"/>
    <property type="match status" value="1"/>
</dbReference>
<name>A0A419EP62_9BACT</name>
<dbReference type="GO" id="GO:0016787">
    <property type="term" value="F:hydrolase activity"/>
    <property type="evidence" value="ECO:0007669"/>
    <property type="project" value="UniProtKB-KW"/>
</dbReference>
<feature type="binding site" evidence="3">
    <location>
        <position position="163"/>
    </location>
    <ligand>
        <name>a divalent metal cation</name>
        <dbReference type="ChEBI" id="CHEBI:60240"/>
        <label>1</label>
    </ligand>
</feature>
<feature type="binding site" evidence="3">
    <location>
        <position position="26"/>
    </location>
    <ligand>
        <name>a divalent metal cation</name>
        <dbReference type="ChEBI" id="CHEBI:60240"/>
        <label>1</label>
    </ligand>
</feature>
<dbReference type="Proteomes" id="UP000285961">
    <property type="component" value="Unassembled WGS sequence"/>
</dbReference>
<dbReference type="InterPro" id="IPR001559">
    <property type="entry name" value="Phosphotriesterase"/>
</dbReference>
<gene>
    <name evidence="5" type="ORF">C4532_18825</name>
</gene>
<comment type="cofactor">
    <cofactor evidence="3">
        <name>a divalent metal cation</name>
        <dbReference type="ChEBI" id="CHEBI:60240"/>
    </cofactor>
    <text evidence="3">Binds 2 divalent metal cations per subunit.</text>
</comment>